<reference evidence="3 4" key="1">
    <citation type="submission" date="2020-11" db="EMBL/GenBank/DDBJ databases">
        <title>Fusibacter basophilias sp. nov.</title>
        <authorList>
            <person name="Qiu D."/>
        </authorList>
    </citation>
    <scope>NUCLEOTIDE SEQUENCE [LARGE SCALE GENOMIC DNA]</scope>
    <source>
        <strain evidence="3 4">Q10-2</strain>
    </source>
</reference>
<keyword evidence="1" id="KW-0472">Membrane</keyword>
<protein>
    <submittedName>
        <fullName evidence="3">Two pore domain potassium channel family protein</fullName>
    </submittedName>
</protein>
<keyword evidence="4" id="KW-1185">Reference proteome</keyword>
<dbReference type="EMBL" id="JADKNH010000023">
    <property type="protein sequence ID" value="MBF4695906.1"/>
    <property type="molecule type" value="Genomic_DNA"/>
</dbReference>
<dbReference type="Gene3D" id="1.10.287.70">
    <property type="match status" value="1"/>
</dbReference>
<keyword evidence="3" id="KW-0407">Ion channel</keyword>
<gene>
    <name evidence="3" type="ORF">ISU02_22640</name>
</gene>
<dbReference type="RefSeq" id="WP_194704142.1">
    <property type="nucleotide sequence ID" value="NZ_JADKNH010000023.1"/>
</dbReference>
<proteinExistence type="predicted"/>
<feature type="domain" description="Potassium channel" evidence="2">
    <location>
        <begin position="185"/>
        <end position="255"/>
    </location>
</feature>
<accession>A0ABR9ZZN9</accession>
<organism evidence="3 4">
    <name type="scientific">Fusibacter ferrireducens</name>
    <dbReference type="NCBI Taxonomy" id="2785058"/>
    <lineage>
        <taxon>Bacteria</taxon>
        <taxon>Bacillati</taxon>
        <taxon>Bacillota</taxon>
        <taxon>Clostridia</taxon>
        <taxon>Eubacteriales</taxon>
        <taxon>Eubacteriales Family XII. Incertae Sedis</taxon>
        <taxon>Fusibacter</taxon>
    </lineage>
</organism>
<dbReference type="SUPFAM" id="SSF81324">
    <property type="entry name" value="Voltage-gated potassium channels"/>
    <property type="match status" value="1"/>
</dbReference>
<feature type="transmembrane region" description="Helical" evidence="1">
    <location>
        <begin position="105"/>
        <end position="125"/>
    </location>
</feature>
<keyword evidence="1" id="KW-1133">Transmembrane helix</keyword>
<evidence type="ECO:0000313" key="4">
    <source>
        <dbReference type="Proteomes" id="UP000614200"/>
    </source>
</evidence>
<dbReference type="InterPro" id="IPR013099">
    <property type="entry name" value="K_chnl_dom"/>
</dbReference>
<feature type="transmembrane region" description="Helical" evidence="1">
    <location>
        <begin position="232"/>
        <end position="253"/>
    </location>
</feature>
<feature type="transmembrane region" description="Helical" evidence="1">
    <location>
        <begin position="63"/>
        <end position="84"/>
    </location>
</feature>
<keyword evidence="1" id="KW-0812">Transmembrane</keyword>
<evidence type="ECO:0000259" key="2">
    <source>
        <dbReference type="Pfam" id="PF07885"/>
    </source>
</evidence>
<dbReference type="Proteomes" id="UP000614200">
    <property type="component" value="Unassembled WGS sequence"/>
</dbReference>
<dbReference type="Pfam" id="PF07885">
    <property type="entry name" value="Ion_trans_2"/>
    <property type="match status" value="1"/>
</dbReference>
<comment type="caution">
    <text evidence="3">The sequence shown here is derived from an EMBL/GenBank/DDBJ whole genome shotgun (WGS) entry which is preliminary data.</text>
</comment>
<evidence type="ECO:0000313" key="3">
    <source>
        <dbReference type="EMBL" id="MBF4695906.1"/>
    </source>
</evidence>
<dbReference type="GO" id="GO:0034220">
    <property type="term" value="P:monoatomic ion transmembrane transport"/>
    <property type="evidence" value="ECO:0007669"/>
    <property type="project" value="UniProtKB-KW"/>
</dbReference>
<evidence type="ECO:0000256" key="1">
    <source>
        <dbReference type="SAM" id="Phobius"/>
    </source>
</evidence>
<keyword evidence="3" id="KW-0813">Transport</keyword>
<keyword evidence="3" id="KW-0406">Ion transport</keyword>
<name>A0ABR9ZZN9_9FIRM</name>
<sequence>MEKINIILNDLENRFNSMDNFINKHRLGVILVIYPILYMYILSFFIAFLNYPFDFRGTNGWNLGFLGVLVVIPSGVGYVFYKVLKVIKVCVDNTYDFKAALKLLVINYIEIILMFAIVFSVINLYDDFFEVVQNVNWINTLEKTNEEYEAIKKTVTWIEYLGNKMIFEISGMEMADGSSVIFTYHNVNEKLIYSISNRNAVNNLLDSIYFSTVTITTAGYGDISPNGIVPKIIVISELLIGQFLILIGVGITFHKLSNK</sequence>
<feature type="transmembrane region" description="Helical" evidence="1">
    <location>
        <begin position="27"/>
        <end position="51"/>
    </location>
</feature>